<evidence type="ECO:0000313" key="9">
    <source>
        <dbReference type="Proteomes" id="UP000273982"/>
    </source>
</evidence>
<evidence type="ECO:0000256" key="2">
    <source>
        <dbReference type="ARBA" id="ARBA00022475"/>
    </source>
</evidence>
<dbReference type="EMBL" id="CP034087">
    <property type="protein sequence ID" value="AZG78957.1"/>
    <property type="molecule type" value="Genomic_DNA"/>
</dbReference>
<gene>
    <name evidence="8" type="ORF">EHO51_19365</name>
</gene>
<dbReference type="Pfam" id="PF05425">
    <property type="entry name" value="CopD"/>
    <property type="match status" value="1"/>
</dbReference>
<evidence type="ECO:0000256" key="1">
    <source>
        <dbReference type="ARBA" id="ARBA00004651"/>
    </source>
</evidence>
<evidence type="ECO:0000256" key="3">
    <source>
        <dbReference type="ARBA" id="ARBA00022692"/>
    </source>
</evidence>
<proteinExistence type="predicted"/>
<keyword evidence="8" id="KW-0614">Plasmid</keyword>
<dbReference type="AlphaFoldDB" id="A0A3G8MAS2"/>
<dbReference type="Proteomes" id="UP000273982">
    <property type="component" value="Plasmid pGW6_1"/>
</dbReference>
<feature type="transmembrane region" description="Helical" evidence="6">
    <location>
        <begin position="238"/>
        <end position="259"/>
    </location>
</feature>
<feature type="transmembrane region" description="Helical" evidence="6">
    <location>
        <begin position="46"/>
        <end position="68"/>
    </location>
</feature>
<sequence length="306" mass="32055">MTAALAAARLLQFLAATILFGTSLFPFYALPKVSPDVGQIARQSRAALAFAAVTVFVSALAWVAVSVIDLADDAGALFDPETVSQYFFETSFGKIWLFRLALVLTLIAVALVARRRLFARNVATGLLAVLAALLLISQAWIGHPASLPGGAGRLVVIFAYALHVLGAAIWLGALIPLGLLVDRARCDASALPVAEFALRRFSPVGMGAIVAILLGGLINLASRVDSFETLAASGWGQIAMSKAAIIAGMIAAAAINRFVLMPRLFAAPRQSVAALARSIVFEQAAGLLILAATAFMAVFHPPGMHH</sequence>
<name>A0A3G8MAS2_9HYPH</name>
<geneLocation type="plasmid" evidence="9">
    <name>pgw6_1</name>
</geneLocation>
<evidence type="ECO:0000313" key="8">
    <source>
        <dbReference type="EMBL" id="AZG78957.1"/>
    </source>
</evidence>
<accession>A0A3G8MAS2</accession>
<reference evidence="8 9" key="1">
    <citation type="submission" date="2018-11" db="EMBL/GenBank/DDBJ databases">
        <title>Genome squencing of methanotrophic bacteria isolated from alkaline groundwater in Korea.</title>
        <authorList>
            <person name="Nguyen L.N."/>
        </authorList>
    </citation>
    <scope>NUCLEOTIDE SEQUENCE [LARGE SCALE GENOMIC DNA]</scope>
    <source>
        <strain evidence="8 9">GW6</strain>
        <plasmid evidence="9">pgw6_1</plasmid>
    </source>
</reference>
<organism evidence="8 9">
    <name type="scientific">Methylocystis rosea</name>
    <dbReference type="NCBI Taxonomy" id="173366"/>
    <lineage>
        <taxon>Bacteria</taxon>
        <taxon>Pseudomonadati</taxon>
        <taxon>Pseudomonadota</taxon>
        <taxon>Alphaproteobacteria</taxon>
        <taxon>Hyphomicrobiales</taxon>
        <taxon>Methylocystaceae</taxon>
        <taxon>Methylocystis</taxon>
    </lineage>
</organism>
<dbReference type="GO" id="GO:0005886">
    <property type="term" value="C:plasma membrane"/>
    <property type="evidence" value="ECO:0007669"/>
    <property type="project" value="UniProtKB-SubCell"/>
</dbReference>
<feature type="transmembrane region" description="Helical" evidence="6">
    <location>
        <begin position="6"/>
        <end position="25"/>
    </location>
</feature>
<feature type="transmembrane region" description="Helical" evidence="6">
    <location>
        <begin position="95"/>
        <end position="113"/>
    </location>
</feature>
<keyword evidence="2" id="KW-1003">Cell membrane</keyword>
<dbReference type="InterPro" id="IPR032694">
    <property type="entry name" value="CopC/D"/>
</dbReference>
<dbReference type="InterPro" id="IPR008457">
    <property type="entry name" value="Cu-R_CopD_dom"/>
</dbReference>
<feature type="transmembrane region" description="Helical" evidence="6">
    <location>
        <begin position="201"/>
        <end position="218"/>
    </location>
</feature>
<dbReference type="PANTHER" id="PTHR34820">
    <property type="entry name" value="INNER MEMBRANE PROTEIN YEBZ"/>
    <property type="match status" value="1"/>
</dbReference>
<keyword evidence="3 6" id="KW-0812">Transmembrane</keyword>
<keyword evidence="5 6" id="KW-0472">Membrane</keyword>
<feature type="transmembrane region" description="Helical" evidence="6">
    <location>
        <begin position="279"/>
        <end position="299"/>
    </location>
</feature>
<evidence type="ECO:0000256" key="6">
    <source>
        <dbReference type="SAM" id="Phobius"/>
    </source>
</evidence>
<dbReference type="PANTHER" id="PTHR34820:SF4">
    <property type="entry name" value="INNER MEMBRANE PROTEIN YEBZ"/>
    <property type="match status" value="1"/>
</dbReference>
<evidence type="ECO:0000256" key="4">
    <source>
        <dbReference type="ARBA" id="ARBA00022989"/>
    </source>
</evidence>
<dbReference type="GO" id="GO:0006825">
    <property type="term" value="P:copper ion transport"/>
    <property type="evidence" value="ECO:0007669"/>
    <property type="project" value="InterPro"/>
</dbReference>
<keyword evidence="4 6" id="KW-1133">Transmembrane helix</keyword>
<protein>
    <recommendedName>
        <fullName evidence="7">Copper resistance protein D domain-containing protein</fullName>
    </recommendedName>
</protein>
<evidence type="ECO:0000256" key="5">
    <source>
        <dbReference type="ARBA" id="ARBA00023136"/>
    </source>
</evidence>
<feature type="domain" description="Copper resistance protein D" evidence="7">
    <location>
        <begin position="197"/>
        <end position="295"/>
    </location>
</feature>
<dbReference type="KEGG" id="mros:EHO51_19365"/>
<dbReference type="RefSeq" id="WP_124740465.1">
    <property type="nucleotide sequence ID" value="NZ_CP034087.1"/>
</dbReference>
<comment type="subcellular location">
    <subcellularLocation>
        <location evidence="1">Cell membrane</location>
        <topology evidence="1">Multi-pass membrane protein</topology>
    </subcellularLocation>
</comment>
<feature type="transmembrane region" description="Helical" evidence="6">
    <location>
        <begin position="154"/>
        <end position="180"/>
    </location>
</feature>
<feature type="transmembrane region" description="Helical" evidence="6">
    <location>
        <begin position="125"/>
        <end position="142"/>
    </location>
</feature>
<evidence type="ECO:0000259" key="7">
    <source>
        <dbReference type="Pfam" id="PF05425"/>
    </source>
</evidence>